<evidence type="ECO:0000313" key="1">
    <source>
        <dbReference type="EMBL" id="QSS52537.1"/>
    </source>
</evidence>
<organism evidence="1 2">
    <name type="scientific">Ajellomyces capsulatus (strain H88)</name>
    <name type="common">Darling's disease fungus</name>
    <name type="synonym">Histoplasma capsulatum</name>
    <dbReference type="NCBI Taxonomy" id="544711"/>
    <lineage>
        <taxon>Eukaryota</taxon>
        <taxon>Fungi</taxon>
        <taxon>Dikarya</taxon>
        <taxon>Ascomycota</taxon>
        <taxon>Pezizomycotina</taxon>
        <taxon>Eurotiomycetes</taxon>
        <taxon>Eurotiomycetidae</taxon>
        <taxon>Onygenales</taxon>
        <taxon>Ajellomycetaceae</taxon>
        <taxon>Histoplasma</taxon>
    </lineage>
</organism>
<sequence>MLPTRTVCFRTRGVSPLSFKFGDVGDGRGTSLLFLCDVPSQPTRILLSKFLQCFQASCKYVVCGFQVYVWEGIVPLFHIYVKDLPPVVTLSRGSFSLV</sequence>
<proteinExistence type="predicted"/>
<dbReference type="AlphaFoldDB" id="A0A8A1LL18"/>
<protein>
    <submittedName>
        <fullName evidence="1">Uncharacterized protein</fullName>
    </submittedName>
</protein>
<dbReference type="EMBL" id="CP069103">
    <property type="protein sequence ID" value="QSS52537.1"/>
    <property type="molecule type" value="Genomic_DNA"/>
</dbReference>
<name>A0A8A1LL18_AJEC8</name>
<reference evidence="1" key="1">
    <citation type="submission" date="2021-01" db="EMBL/GenBank/DDBJ databases">
        <title>Chromosome-level genome assembly of a human fungal pathogen reveals clustering of transcriptionally co-regulated genes.</title>
        <authorList>
            <person name="Voorhies M."/>
            <person name="Cohen S."/>
            <person name="Shea T.P."/>
            <person name="Petrus S."/>
            <person name="Munoz J.F."/>
            <person name="Poplawski S."/>
            <person name="Goldman W.E."/>
            <person name="Michael T."/>
            <person name="Cuomo C.A."/>
            <person name="Sil A."/>
            <person name="Beyhan S."/>
        </authorList>
    </citation>
    <scope>NUCLEOTIDE SEQUENCE</scope>
    <source>
        <strain evidence="1">H88</strain>
    </source>
</reference>
<dbReference type="VEuPathDB" id="FungiDB:I7I53_08210"/>
<dbReference type="Proteomes" id="UP000663419">
    <property type="component" value="Chromosome 2"/>
</dbReference>
<gene>
    <name evidence="1" type="ORF">I7I53_08210</name>
</gene>
<evidence type="ECO:0000313" key="2">
    <source>
        <dbReference type="Proteomes" id="UP000663419"/>
    </source>
</evidence>
<accession>A0A8A1LL18</accession>